<dbReference type="InterPro" id="IPR032465">
    <property type="entry name" value="ACMSD"/>
</dbReference>
<dbReference type="SUPFAM" id="SSF51556">
    <property type="entry name" value="Metallo-dependent hydrolases"/>
    <property type="match status" value="1"/>
</dbReference>
<dbReference type="Proteomes" id="UP000614714">
    <property type="component" value="Unassembled WGS sequence"/>
</dbReference>
<accession>A0ABS0YB33</accession>
<organism evidence="3 4">
    <name type="scientific">Geomonas anaerohicana</name>
    <dbReference type="NCBI Taxonomy" id="2798583"/>
    <lineage>
        <taxon>Bacteria</taxon>
        <taxon>Pseudomonadati</taxon>
        <taxon>Thermodesulfobacteriota</taxon>
        <taxon>Desulfuromonadia</taxon>
        <taxon>Geobacterales</taxon>
        <taxon>Geobacteraceae</taxon>
        <taxon>Geomonas</taxon>
    </lineage>
</organism>
<feature type="domain" description="Amidohydrolase-related" evidence="2">
    <location>
        <begin position="14"/>
        <end position="284"/>
    </location>
</feature>
<dbReference type="InterPro" id="IPR006680">
    <property type="entry name" value="Amidohydro-rel"/>
</dbReference>
<dbReference type="Pfam" id="PF04909">
    <property type="entry name" value="Amidohydro_2"/>
    <property type="match status" value="1"/>
</dbReference>
<proteinExistence type="predicted"/>
<evidence type="ECO:0000259" key="2">
    <source>
        <dbReference type="Pfam" id="PF04909"/>
    </source>
</evidence>
<name>A0ABS0YB33_9BACT</name>
<keyword evidence="4" id="KW-1185">Reference proteome</keyword>
<dbReference type="PANTHER" id="PTHR21240:SF19">
    <property type="entry name" value="CATALYTIC_ HYDROLASE"/>
    <property type="match status" value="1"/>
</dbReference>
<evidence type="ECO:0000313" key="3">
    <source>
        <dbReference type="EMBL" id="MBJ6749518.1"/>
    </source>
</evidence>
<dbReference type="CDD" id="cd01292">
    <property type="entry name" value="metallo-dependent_hydrolases"/>
    <property type="match status" value="1"/>
</dbReference>
<dbReference type="EMBL" id="JAEMHL010000002">
    <property type="protein sequence ID" value="MBJ6749518.1"/>
    <property type="molecule type" value="Genomic_DNA"/>
</dbReference>
<dbReference type="Gene3D" id="3.20.20.140">
    <property type="entry name" value="Metal-dependent hydrolases"/>
    <property type="match status" value="1"/>
</dbReference>
<evidence type="ECO:0000256" key="1">
    <source>
        <dbReference type="ARBA" id="ARBA00023239"/>
    </source>
</evidence>
<gene>
    <name evidence="3" type="ORF">JFN91_04775</name>
</gene>
<comment type="caution">
    <text evidence="3">The sequence shown here is derived from an EMBL/GenBank/DDBJ whole genome shotgun (WGS) entry which is preliminary data.</text>
</comment>
<reference evidence="3 4" key="1">
    <citation type="submission" date="2020-12" db="EMBL/GenBank/DDBJ databases">
        <title>Geomonas sp. Red421, isolated from paddy soil.</title>
        <authorList>
            <person name="Xu Z."/>
            <person name="Zhang Z."/>
            <person name="Masuda Y."/>
            <person name="Itoh H."/>
            <person name="Senoo K."/>
        </authorList>
    </citation>
    <scope>NUCLEOTIDE SEQUENCE [LARGE SCALE GENOMIC DNA]</scope>
    <source>
        <strain evidence="3 4">Red421</strain>
    </source>
</reference>
<evidence type="ECO:0000313" key="4">
    <source>
        <dbReference type="Proteomes" id="UP000614714"/>
    </source>
</evidence>
<dbReference type="RefSeq" id="WP_199388053.1">
    <property type="nucleotide sequence ID" value="NZ_JAEMHL010000002.1"/>
</dbReference>
<dbReference type="PANTHER" id="PTHR21240">
    <property type="entry name" value="2-AMINO-3-CARBOXYLMUCONATE-6-SEMIALDEHYDE DECARBOXYLASE"/>
    <property type="match status" value="1"/>
</dbReference>
<sequence>MPVPGEQKPRPLRIDFHVHLASYDGSMHPWVVEWIRQSHPGGYEEYVARYNDPGAFEALLEEEGVDYACILAELNPVTTGMCSNDSVRDFCRGRKKLIPFCDLNPYLHTDLGAELRRKVESEGFRGIKLYPSYQHYYLNEPRMYPLYQAAEELGIPVLIHTGSSVFKGTRLKYANPLHLDDVAVDFPSLNLVMAHSGRGFWYDRAFFLSKLHKNVYMELSGLPPAKLLTYFPELARNTDKTIFGSDWPGMPRIRHNMEAIAGLPLPPEGVAAILGGNAARILKL</sequence>
<dbReference type="InterPro" id="IPR032466">
    <property type="entry name" value="Metal_Hydrolase"/>
</dbReference>
<protein>
    <submittedName>
        <fullName evidence="3">Amidohydrolase</fullName>
    </submittedName>
</protein>
<keyword evidence="1" id="KW-0456">Lyase</keyword>